<dbReference type="EMBL" id="KV417587">
    <property type="protein sequence ID" value="KZP16983.1"/>
    <property type="molecule type" value="Genomic_DNA"/>
</dbReference>
<dbReference type="AlphaFoldDB" id="A0A166FMW4"/>
<organism evidence="1 2">
    <name type="scientific">Athelia psychrophila</name>
    <dbReference type="NCBI Taxonomy" id="1759441"/>
    <lineage>
        <taxon>Eukaryota</taxon>
        <taxon>Fungi</taxon>
        <taxon>Dikarya</taxon>
        <taxon>Basidiomycota</taxon>
        <taxon>Agaricomycotina</taxon>
        <taxon>Agaricomycetes</taxon>
        <taxon>Agaricomycetidae</taxon>
        <taxon>Atheliales</taxon>
        <taxon>Atheliaceae</taxon>
        <taxon>Athelia</taxon>
    </lineage>
</organism>
<proteinExistence type="predicted"/>
<name>A0A166FMW4_9AGAM</name>
<keyword evidence="2" id="KW-1185">Reference proteome</keyword>
<sequence>MEWNGIIDMVACGGGQLVTAVLLSTRFMLSGEVLASAYVPFSAIPPIPTGQVTETVKVDIIGQHPKKSQWVEIERQTGTRDIRCTSDLQFSALGASGNIFGLGSDKHHSDNKSYRIGLDPLRETIDKPPAILSWVFTNTHSMYSPMCMKLLVLVEKPTPNPTWFPFSLRLDENMKIEVHNASALSVGCRRLVGKPPGDWRFKIEGRYKQEDTKKALSDAEEHNPPTIVGLDATVKSWKNTCK</sequence>
<dbReference type="Proteomes" id="UP000076532">
    <property type="component" value="Unassembled WGS sequence"/>
</dbReference>
<reference evidence="1 2" key="1">
    <citation type="journal article" date="2016" name="Mol. Biol. Evol.">
        <title>Comparative Genomics of Early-Diverging Mushroom-Forming Fungi Provides Insights into the Origins of Lignocellulose Decay Capabilities.</title>
        <authorList>
            <person name="Nagy L.G."/>
            <person name="Riley R."/>
            <person name="Tritt A."/>
            <person name="Adam C."/>
            <person name="Daum C."/>
            <person name="Floudas D."/>
            <person name="Sun H."/>
            <person name="Yadav J.S."/>
            <person name="Pangilinan J."/>
            <person name="Larsson K.H."/>
            <person name="Matsuura K."/>
            <person name="Barry K."/>
            <person name="Labutti K."/>
            <person name="Kuo R."/>
            <person name="Ohm R.A."/>
            <person name="Bhattacharya S.S."/>
            <person name="Shirouzu T."/>
            <person name="Yoshinaga Y."/>
            <person name="Martin F.M."/>
            <person name="Grigoriev I.V."/>
            <person name="Hibbett D.S."/>
        </authorList>
    </citation>
    <scope>NUCLEOTIDE SEQUENCE [LARGE SCALE GENOMIC DNA]</scope>
    <source>
        <strain evidence="1 2">CBS 109695</strain>
    </source>
</reference>
<gene>
    <name evidence="1" type="ORF">FIBSPDRAFT_894567</name>
</gene>
<evidence type="ECO:0000313" key="2">
    <source>
        <dbReference type="Proteomes" id="UP000076532"/>
    </source>
</evidence>
<protein>
    <submittedName>
        <fullName evidence="1">Uncharacterized protein</fullName>
    </submittedName>
</protein>
<accession>A0A166FMW4</accession>
<evidence type="ECO:0000313" key="1">
    <source>
        <dbReference type="EMBL" id="KZP16983.1"/>
    </source>
</evidence>
<dbReference type="STRING" id="436010.A0A166FMW4"/>
<dbReference type="OrthoDB" id="3060222at2759"/>